<comment type="caution">
    <text evidence="3">The sequence shown here is derived from an EMBL/GenBank/DDBJ whole genome shotgun (WGS) entry which is preliminary data.</text>
</comment>
<feature type="region of interest" description="Disordered" evidence="1">
    <location>
        <begin position="995"/>
        <end position="1018"/>
    </location>
</feature>
<dbReference type="GO" id="GO:0005524">
    <property type="term" value="F:ATP binding"/>
    <property type="evidence" value="ECO:0007669"/>
    <property type="project" value="InterPro"/>
</dbReference>
<dbReference type="SUPFAM" id="SSF56091">
    <property type="entry name" value="DNA ligase/mRNA capping enzyme, catalytic domain"/>
    <property type="match status" value="1"/>
</dbReference>
<dbReference type="PROSITE" id="PS50160">
    <property type="entry name" value="DNA_LIGASE_A3"/>
    <property type="match status" value="1"/>
</dbReference>
<dbReference type="GO" id="GO:0006297">
    <property type="term" value="P:nucleotide-excision repair, DNA gap filling"/>
    <property type="evidence" value="ECO:0007669"/>
    <property type="project" value="TreeGrafter"/>
</dbReference>
<dbReference type="AlphaFoldDB" id="A0A0F9IAH7"/>
<dbReference type="PANTHER" id="PTHR45997:SF1">
    <property type="entry name" value="DNA LIGASE 4"/>
    <property type="match status" value="1"/>
</dbReference>
<dbReference type="GO" id="GO:0003910">
    <property type="term" value="F:DNA ligase (ATP) activity"/>
    <property type="evidence" value="ECO:0007669"/>
    <property type="project" value="InterPro"/>
</dbReference>
<reference evidence="3" key="1">
    <citation type="journal article" date="2015" name="Nature">
        <title>Complex archaea that bridge the gap between prokaryotes and eukaryotes.</title>
        <authorList>
            <person name="Spang A."/>
            <person name="Saw J.H."/>
            <person name="Jorgensen S.L."/>
            <person name="Zaremba-Niedzwiedzka K."/>
            <person name="Martijn J."/>
            <person name="Lind A.E."/>
            <person name="van Eijk R."/>
            <person name="Schleper C."/>
            <person name="Guy L."/>
            <person name="Ettema T.J."/>
        </authorList>
    </citation>
    <scope>NUCLEOTIDE SEQUENCE</scope>
</reference>
<accession>A0A0F9IAH7</accession>
<proteinExistence type="predicted"/>
<feature type="domain" description="ATP-dependent DNA ligase family profile" evidence="2">
    <location>
        <begin position="288"/>
        <end position="436"/>
    </location>
</feature>
<dbReference type="EMBL" id="LAZR01014611">
    <property type="protein sequence ID" value="KKM16724.1"/>
    <property type="molecule type" value="Genomic_DNA"/>
</dbReference>
<dbReference type="GO" id="GO:0003677">
    <property type="term" value="F:DNA binding"/>
    <property type="evidence" value="ECO:0007669"/>
    <property type="project" value="InterPro"/>
</dbReference>
<organism evidence="3">
    <name type="scientific">marine sediment metagenome</name>
    <dbReference type="NCBI Taxonomy" id="412755"/>
    <lineage>
        <taxon>unclassified sequences</taxon>
        <taxon>metagenomes</taxon>
        <taxon>ecological metagenomes</taxon>
    </lineage>
</organism>
<dbReference type="GO" id="GO:0032807">
    <property type="term" value="C:DNA ligase IV complex"/>
    <property type="evidence" value="ECO:0007669"/>
    <property type="project" value="TreeGrafter"/>
</dbReference>
<name>A0A0F9IAH7_9ZZZZ</name>
<dbReference type="InterPro" id="IPR012310">
    <property type="entry name" value="DNA_ligase_ATP-dep_cent"/>
</dbReference>
<gene>
    <name evidence="3" type="ORF">LCGC14_1682950</name>
</gene>
<sequence>LIGFDEDLEEIDIPDKIEEAILAIEDPRSLIFDGFLTKEGGKHLYHLIDLVWWRESEHISLTAEERRHFMNKLELEDPLRIAASVYFSNRRDAIDFLKEEDGPYYLVPGLAGYPIDGTADWYLYNRDKNLQLAAPADAQIKELIESGKWESMSADARFRLMTKRKAVEPLLPYAQLKTSKKGYSEKEVFGLESVGSLAEDLFKVASKQAVEAKIDGFRIQLHKAGDEARIFTDSGHDITKQLPAIAEDIKRSAAKSFALDGEATPYGEDLENLGRAGAVPAFTKGAKEPVDDSRWAVHVFDVLEIDGEQLHNKPYEERRARLHGLEFPVRDHPKTASDFKFHIWENKLEWATSSEHMVRLAGDMSKVPGSEGAMFKESASKYKLSGTTPLWSKMKAAFEVDALVVGVIKKGTTFNYIGAVGPSPGGVGSAEVAPLDSVSNDFVRWKGKIYVVLGKTFNTKLEASVGDIIRVSVKDIRKIGEHAYHWFHPQVLEVREDKTKPDPPQTAETISKTAKRKQKASAYLVAARYGVHSPLVCCEAPWLAIPGAEYTYLRNGPDVYSKLKDLGITEIIGTATTRELLGKMLEHGIDFTLKDAIILSDVLSPPVHLRESTLPQEATVDTIELASFFKGTRSVPIPCMKLSCGSIVPLKKQPLRLQQNAYMTYPESPMRFVLQFHVRGLSVHGDLRMAISKSQAIGWTLNAGKSLVRVLLKRVPTDMRKEAGITDSDVKNLALRDLSKKLNTVKGRPLHKALKKEVQELSFKQIRTLVGGVWKDEIEPILADPNAKILTQKKAPMSPVWLDYEAEIPPGAVGATSELKGQLIIMDKGTVEFGAQKAAFHEYFLKGNKIGKRRLVVRRVPTRKDWNVKESFAWLAFFTKSDDLPYAISRRAISQGWTPPKGISALPQSVKAQIPRNSQYWRAKNAKSVQTRLVDEIKAKRVVIKLEAGLQFSVKRVSHRGPEVRRGVPVTRYWLIIHDGSKIHDAFDFGRDANPLEGTATARRRGDDDLKELIPTTG</sequence>
<feature type="non-terminal residue" evidence="3">
    <location>
        <position position="1"/>
    </location>
</feature>
<dbReference type="GO" id="GO:0006303">
    <property type="term" value="P:double-strand break repair via nonhomologous end joining"/>
    <property type="evidence" value="ECO:0007669"/>
    <property type="project" value="TreeGrafter"/>
</dbReference>
<dbReference type="Pfam" id="PF01068">
    <property type="entry name" value="DNA_ligase_A_M"/>
    <property type="match status" value="1"/>
</dbReference>
<protein>
    <recommendedName>
        <fullName evidence="2">ATP-dependent DNA ligase family profile domain-containing protein</fullName>
    </recommendedName>
</protein>
<feature type="non-terminal residue" evidence="3">
    <location>
        <position position="1018"/>
    </location>
</feature>
<evidence type="ECO:0000259" key="2">
    <source>
        <dbReference type="PROSITE" id="PS50160"/>
    </source>
</evidence>
<dbReference type="PANTHER" id="PTHR45997">
    <property type="entry name" value="DNA LIGASE 4"/>
    <property type="match status" value="1"/>
</dbReference>
<dbReference type="InterPro" id="IPR029710">
    <property type="entry name" value="LIG4"/>
</dbReference>
<evidence type="ECO:0000313" key="3">
    <source>
        <dbReference type="EMBL" id="KKM16724.1"/>
    </source>
</evidence>
<dbReference type="GO" id="GO:0006310">
    <property type="term" value="P:DNA recombination"/>
    <property type="evidence" value="ECO:0007669"/>
    <property type="project" value="InterPro"/>
</dbReference>
<evidence type="ECO:0000256" key="1">
    <source>
        <dbReference type="SAM" id="MobiDB-lite"/>
    </source>
</evidence>
<dbReference type="Gene3D" id="3.30.470.30">
    <property type="entry name" value="DNA ligase/mRNA capping enzyme"/>
    <property type="match status" value="1"/>
</dbReference>